<feature type="region of interest" description="Disordered" evidence="4">
    <location>
        <begin position="277"/>
        <end position="315"/>
    </location>
</feature>
<dbReference type="PROSITE" id="PS50297">
    <property type="entry name" value="ANK_REP_REGION"/>
    <property type="match status" value="1"/>
</dbReference>
<evidence type="ECO:0000313" key="8">
    <source>
        <dbReference type="Proteomes" id="UP000054639"/>
    </source>
</evidence>
<keyword evidence="2 3" id="KW-0040">ANK repeat</keyword>
<dbReference type="InterPro" id="IPR002110">
    <property type="entry name" value="Ankyrin_rpt"/>
</dbReference>
<dbReference type="Gene3D" id="1.25.40.20">
    <property type="entry name" value="Ankyrin repeat-containing domain"/>
    <property type="match status" value="1"/>
</dbReference>
<evidence type="ECO:0000256" key="3">
    <source>
        <dbReference type="PROSITE-ProRule" id="PRU00023"/>
    </source>
</evidence>
<dbReference type="SUPFAM" id="SSF48403">
    <property type="entry name" value="Ankyrin repeat"/>
    <property type="match status" value="1"/>
</dbReference>
<dbReference type="AlphaFoldDB" id="A0A378KQY1"/>
<reference evidence="6 8" key="1">
    <citation type="submission" date="2015-11" db="EMBL/GenBank/DDBJ databases">
        <title>Genomic analysis of 38 Legionella species identifies large and diverse effector repertoires.</title>
        <authorList>
            <person name="Burstein D."/>
            <person name="Amaro F."/>
            <person name="Zusman T."/>
            <person name="Lifshitz Z."/>
            <person name="Cohen O."/>
            <person name="Gilbert J.A."/>
            <person name="Pupko T."/>
            <person name="Shuman H.A."/>
            <person name="Segal G."/>
        </authorList>
    </citation>
    <scope>NUCLEOTIDE SEQUENCE [LARGE SCALE GENOMIC DNA]</scope>
    <source>
        <strain evidence="6 8">ATCC 49507</strain>
    </source>
</reference>
<evidence type="ECO:0000256" key="2">
    <source>
        <dbReference type="ARBA" id="ARBA00023043"/>
    </source>
</evidence>
<dbReference type="OrthoDB" id="928522at2"/>
<evidence type="ECO:0000313" key="9">
    <source>
        <dbReference type="Proteomes" id="UP000254230"/>
    </source>
</evidence>
<name>A0A378KQY1_9GAMM</name>
<accession>A0A378KQY1</accession>
<proteinExistence type="predicted"/>
<dbReference type="EMBL" id="LNYR01000001">
    <property type="protein sequence ID" value="KTD55395.1"/>
    <property type="molecule type" value="Genomic_DNA"/>
</dbReference>
<evidence type="ECO:0000313" key="6">
    <source>
        <dbReference type="EMBL" id="KTD55395.1"/>
    </source>
</evidence>
<organism evidence="7 9">
    <name type="scientific">Legionella quateirensis</name>
    <dbReference type="NCBI Taxonomy" id="45072"/>
    <lineage>
        <taxon>Bacteria</taxon>
        <taxon>Pseudomonadati</taxon>
        <taxon>Pseudomonadota</taxon>
        <taxon>Gammaproteobacteria</taxon>
        <taxon>Legionellales</taxon>
        <taxon>Legionellaceae</taxon>
        <taxon>Legionella</taxon>
    </lineage>
</organism>
<dbReference type="EMBL" id="UGOW01000001">
    <property type="protein sequence ID" value="STY16569.1"/>
    <property type="molecule type" value="Genomic_DNA"/>
</dbReference>
<dbReference type="Proteomes" id="UP000254230">
    <property type="component" value="Unassembled WGS sequence"/>
</dbReference>
<dbReference type="RefSeq" id="WP_058472373.1">
    <property type="nucleotide sequence ID" value="NZ_CAAAIL010000006.1"/>
</dbReference>
<reference evidence="7 9" key="2">
    <citation type="submission" date="2018-06" db="EMBL/GenBank/DDBJ databases">
        <authorList>
            <consortium name="Pathogen Informatics"/>
            <person name="Doyle S."/>
        </authorList>
    </citation>
    <scope>NUCLEOTIDE SEQUENCE [LARGE SCALE GENOMIC DNA]</scope>
    <source>
        <strain evidence="7 9">NCTC12376</strain>
    </source>
</reference>
<dbReference type="Proteomes" id="UP000054639">
    <property type="component" value="Unassembled WGS sequence"/>
</dbReference>
<dbReference type="PANTHER" id="PTHR24189">
    <property type="entry name" value="MYOTROPHIN"/>
    <property type="match status" value="1"/>
</dbReference>
<keyword evidence="5" id="KW-0472">Membrane</keyword>
<dbReference type="InterPro" id="IPR050745">
    <property type="entry name" value="Multifunctional_regulatory"/>
</dbReference>
<dbReference type="SMART" id="SM00248">
    <property type="entry name" value="ANK"/>
    <property type="match status" value="2"/>
</dbReference>
<evidence type="ECO:0000313" key="7">
    <source>
        <dbReference type="EMBL" id="STY16569.1"/>
    </source>
</evidence>
<keyword evidence="8" id="KW-1185">Reference proteome</keyword>
<keyword evidence="1" id="KW-0677">Repeat</keyword>
<evidence type="ECO:0000256" key="1">
    <source>
        <dbReference type="ARBA" id="ARBA00022737"/>
    </source>
</evidence>
<dbReference type="Pfam" id="PF12796">
    <property type="entry name" value="Ank_2"/>
    <property type="match status" value="1"/>
</dbReference>
<dbReference type="InterPro" id="IPR036770">
    <property type="entry name" value="Ankyrin_rpt-contain_sf"/>
</dbReference>
<gene>
    <name evidence="6" type="ORF">Lqua_0112</name>
    <name evidence="7" type="ORF">NCTC12376_00360</name>
</gene>
<feature type="repeat" description="ANK" evidence="3">
    <location>
        <begin position="184"/>
        <end position="216"/>
    </location>
</feature>
<sequence>MTTMFHEYINKIRKTPQETLIKQKSEWFAEIRQSLLSDQKQPVNTRAINSAEYSTVEFTPSIFGSKHPKITPLQMAIQYTSDSLCQSEEKQACLQEVIKLYLEYSDLTVPGEYGHALIYAAMYPRCGKEVIKNIITRNPELVSTTSANGSYPLNVAACYDKQGDCIEALLKEGKADPNSKTRSEGWTPLHQAVYSVNKTAVSLLMQHGANIDETDKVGRKATELKHYYYSGIAAREYLTLTDQEYYAAKAEMEAKKRTYDPLHHEIIEFIKQFRSEEQNRVETQSPRDSVVQDADATGTNEPSVPSSNEHQSALTTSKAHLNDLILKLHFHPSEEQLIKLRNLNQEKLSKQKDLINIEPLPTLLSRLQSLRNKRDQFKQGPAWHAANDLIDSIENAVIDHLILPESSQIDAFKEHCNNAIAKAKVSELANHRGWKEALENIALIVLSFGILALPVIATRLFTGNWFFKSKTDSIEQVEELQETLRKIS</sequence>
<dbReference type="PROSITE" id="PS50088">
    <property type="entry name" value="ANK_REPEAT"/>
    <property type="match status" value="1"/>
</dbReference>
<evidence type="ECO:0000256" key="4">
    <source>
        <dbReference type="SAM" id="MobiDB-lite"/>
    </source>
</evidence>
<keyword evidence="5" id="KW-0812">Transmembrane</keyword>
<feature type="compositionally biased region" description="Polar residues" evidence="4">
    <location>
        <begin position="297"/>
        <end position="315"/>
    </location>
</feature>
<keyword evidence="5" id="KW-1133">Transmembrane helix</keyword>
<protein>
    <submittedName>
        <fullName evidence="7">Ankyrin repeats (3 copies)</fullName>
    </submittedName>
</protein>
<feature type="transmembrane region" description="Helical" evidence="5">
    <location>
        <begin position="441"/>
        <end position="461"/>
    </location>
</feature>
<dbReference type="STRING" id="45072.Lqua_0112"/>
<evidence type="ECO:0000256" key="5">
    <source>
        <dbReference type="SAM" id="Phobius"/>
    </source>
</evidence>